<dbReference type="EMBL" id="CADCTB010000158">
    <property type="protein sequence ID" value="CAA9257454.1"/>
    <property type="molecule type" value="Genomic_DNA"/>
</dbReference>
<feature type="non-terminal residue" evidence="2">
    <location>
        <position position="158"/>
    </location>
</feature>
<gene>
    <name evidence="2" type="ORF">AVDCRST_MAG10-2560</name>
</gene>
<organism evidence="2">
    <name type="scientific">uncultured Acidimicrobiales bacterium</name>
    <dbReference type="NCBI Taxonomy" id="310071"/>
    <lineage>
        <taxon>Bacteria</taxon>
        <taxon>Bacillati</taxon>
        <taxon>Actinomycetota</taxon>
        <taxon>Acidimicrobiia</taxon>
        <taxon>Acidimicrobiales</taxon>
        <taxon>environmental samples</taxon>
    </lineage>
</organism>
<keyword evidence="2" id="KW-0808">Transferase</keyword>
<feature type="compositionally biased region" description="Low complexity" evidence="1">
    <location>
        <begin position="96"/>
        <end position="110"/>
    </location>
</feature>
<evidence type="ECO:0000313" key="2">
    <source>
        <dbReference type="EMBL" id="CAA9257454.1"/>
    </source>
</evidence>
<feature type="region of interest" description="Disordered" evidence="1">
    <location>
        <begin position="1"/>
        <end position="111"/>
    </location>
</feature>
<name>A0A6J4IQP3_9ACTN</name>
<feature type="compositionally biased region" description="Basic residues" evidence="1">
    <location>
        <begin position="22"/>
        <end position="42"/>
    </location>
</feature>
<protein>
    <submittedName>
        <fullName evidence="2">Acetate kinase</fullName>
        <ecNumber evidence="2">2.7.2.1</ecNumber>
    </submittedName>
</protein>
<dbReference type="AlphaFoldDB" id="A0A6J4IQP3"/>
<feature type="non-terminal residue" evidence="2">
    <location>
        <position position="1"/>
    </location>
</feature>
<dbReference type="EC" id="2.7.2.1" evidence="2"/>
<feature type="compositionally biased region" description="Basic and acidic residues" evidence="1">
    <location>
        <begin position="43"/>
        <end position="62"/>
    </location>
</feature>
<sequence>DGPGLPGPRRQRRVEHPETAHPRSRRRGRGVGRHRPLERRRRPLDARADRRCDEHGGGDRTPGRSRGRRLLRAGGRRRRHPRRHRGAHPAGPPAPAAGGRRNPGRTFLGAGRAGGRLLRHRLPRHHAAGGGDLRVAGGVAAAVGAAPVRLPRPVPPVR</sequence>
<dbReference type="GO" id="GO:0008776">
    <property type="term" value="F:acetate kinase activity"/>
    <property type="evidence" value="ECO:0007669"/>
    <property type="project" value="UniProtKB-EC"/>
</dbReference>
<accession>A0A6J4IQP3</accession>
<feature type="compositionally biased region" description="Basic residues" evidence="1">
    <location>
        <begin position="63"/>
        <end position="87"/>
    </location>
</feature>
<keyword evidence="2" id="KW-0418">Kinase</keyword>
<proteinExistence type="predicted"/>
<reference evidence="2" key="1">
    <citation type="submission" date="2020-02" db="EMBL/GenBank/DDBJ databases">
        <authorList>
            <person name="Meier V. D."/>
        </authorList>
    </citation>
    <scope>NUCLEOTIDE SEQUENCE</scope>
    <source>
        <strain evidence="2">AVDCRST_MAG10</strain>
    </source>
</reference>
<evidence type="ECO:0000256" key="1">
    <source>
        <dbReference type="SAM" id="MobiDB-lite"/>
    </source>
</evidence>